<evidence type="ECO:0000259" key="2">
    <source>
        <dbReference type="Pfam" id="PF10137"/>
    </source>
</evidence>
<proteinExistence type="predicted"/>
<comment type="caution">
    <text evidence="3">The sequence shown here is derived from an EMBL/GenBank/DDBJ whole genome shotgun (WGS) entry which is preliminary data.</text>
</comment>
<gene>
    <name evidence="3" type="ORF">ACFO3J_20730</name>
</gene>
<keyword evidence="4" id="KW-1185">Reference proteome</keyword>
<accession>A0ABV8HSD8</accession>
<name>A0ABV8HSD8_9ACTN</name>
<protein>
    <submittedName>
        <fullName evidence="3">TIR domain-containing protein</fullName>
    </submittedName>
</protein>
<feature type="domain" description="CD-NTase-associated protein 12/Pycsar effector protein TIR" evidence="2">
    <location>
        <begin position="57"/>
        <end position="187"/>
    </location>
</feature>
<dbReference type="Proteomes" id="UP001595765">
    <property type="component" value="Unassembled WGS sequence"/>
</dbReference>
<organism evidence="3 4">
    <name type="scientific">Streptomyces polygonati</name>
    <dbReference type="NCBI Taxonomy" id="1617087"/>
    <lineage>
        <taxon>Bacteria</taxon>
        <taxon>Bacillati</taxon>
        <taxon>Actinomycetota</taxon>
        <taxon>Actinomycetes</taxon>
        <taxon>Kitasatosporales</taxon>
        <taxon>Streptomycetaceae</taxon>
        <taxon>Streptomyces</taxon>
    </lineage>
</organism>
<evidence type="ECO:0000256" key="1">
    <source>
        <dbReference type="SAM" id="MobiDB-lite"/>
    </source>
</evidence>
<sequence length="232" mass="25203">MGGYQQFGNNNNTGSGNMSVANSGDQTMNATTHPAGSPERATGERPAPVPADRARSVFVVHGRDMQMRGRMFSLLRQLDLRPLEWEDLIKGTGGGSPFVGDVVAKAPSLAQAALVLLTPDDVAKLHPQLLGEDELDDETRLTGQPRQNVLLELGMVLMAYPERTIIVEAGKLRHVGDTAGRNVIRFDGRNTAAAVGKVVVRLKEAGCRINDTGSDWRQIEEFTDLAAYRRRA</sequence>
<evidence type="ECO:0000313" key="3">
    <source>
        <dbReference type="EMBL" id="MFC4033887.1"/>
    </source>
</evidence>
<dbReference type="EMBL" id="JBHSBB010000014">
    <property type="protein sequence ID" value="MFC4033887.1"/>
    <property type="molecule type" value="Genomic_DNA"/>
</dbReference>
<feature type="compositionally biased region" description="Low complexity" evidence="1">
    <location>
        <begin position="8"/>
        <end position="17"/>
    </location>
</feature>
<evidence type="ECO:0000313" key="4">
    <source>
        <dbReference type="Proteomes" id="UP001595765"/>
    </source>
</evidence>
<feature type="region of interest" description="Disordered" evidence="1">
    <location>
        <begin position="1"/>
        <end position="53"/>
    </location>
</feature>
<dbReference type="RefSeq" id="WP_386431136.1">
    <property type="nucleotide sequence ID" value="NZ_JBHSBB010000014.1"/>
</dbReference>
<dbReference type="InterPro" id="IPR019302">
    <property type="entry name" value="CAP12/PCTIR_TIR_dom"/>
</dbReference>
<feature type="compositionally biased region" description="Polar residues" evidence="1">
    <location>
        <begin position="18"/>
        <end position="34"/>
    </location>
</feature>
<dbReference type="Pfam" id="PF10137">
    <property type="entry name" value="CAP12-PCTIR_TIR"/>
    <property type="match status" value="1"/>
</dbReference>
<reference evidence="4" key="1">
    <citation type="journal article" date="2019" name="Int. J. Syst. Evol. Microbiol.">
        <title>The Global Catalogue of Microorganisms (GCM) 10K type strain sequencing project: providing services to taxonomists for standard genome sequencing and annotation.</title>
        <authorList>
            <consortium name="The Broad Institute Genomics Platform"/>
            <consortium name="The Broad Institute Genome Sequencing Center for Infectious Disease"/>
            <person name="Wu L."/>
            <person name="Ma J."/>
        </authorList>
    </citation>
    <scope>NUCLEOTIDE SEQUENCE [LARGE SCALE GENOMIC DNA]</scope>
    <source>
        <strain evidence="4">CGMCC 4.7237</strain>
    </source>
</reference>